<feature type="transmembrane region" description="Helical" evidence="2">
    <location>
        <begin position="168"/>
        <end position="189"/>
    </location>
</feature>
<dbReference type="EMBL" id="JBHUMF010000031">
    <property type="protein sequence ID" value="MFD2682092.1"/>
    <property type="molecule type" value="Genomic_DNA"/>
</dbReference>
<dbReference type="PANTHER" id="PTHR42709:SF9">
    <property type="entry name" value="ALKALINE PHOSPHATASE LIKE PROTEIN"/>
    <property type="match status" value="1"/>
</dbReference>
<dbReference type="PANTHER" id="PTHR42709">
    <property type="entry name" value="ALKALINE PHOSPHATASE LIKE PROTEIN"/>
    <property type="match status" value="1"/>
</dbReference>
<comment type="caution">
    <text evidence="4">The sequence shown here is derived from an EMBL/GenBank/DDBJ whole genome shotgun (WGS) entry which is preliminary data.</text>
</comment>
<feature type="transmembrane region" description="Helical" evidence="2">
    <location>
        <begin position="98"/>
        <end position="120"/>
    </location>
</feature>
<feature type="transmembrane region" description="Helical" evidence="2">
    <location>
        <begin position="54"/>
        <end position="78"/>
    </location>
</feature>
<protein>
    <submittedName>
        <fullName evidence="4">DedA family protein</fullName>
    </submittedName>
</protein>
<dbReference type="Proteomes" id="UP001597506">
    <property type="component" value="Unassembled WGS sequence"/>
</dbReference>
<sequence>MDFLWQLVDQFGYISMFLFSWIVLLGFPVPNEVIAALTGYLVERRGFNPYLSFFSMYAGLISYGLFGFGIGSVFGTKILYRFFHHKRVNNIVQKGESWIAKFGPLAISFSYFIPGVRLFLPYVAGASMKIPLWKFILFGFPAAFLWGLLYFQIGRLFPSSFLPILKGMSWKLAIVFGVLFILLTIYHIYKRKSASIKRRKVRLRK</sequence>
<keyword evidence="2" id="KW-1133">Transmembrane helix</keyword>
<name>A0ABW5RTR7_9BACI</name>
<accession>A0ABW5RTR7</accession>
<feature type="transmembrane region" description="Helical" evidence="2">
    <location>
        <begin position="12"/>
        <end position="42"/>
    </location>
</feature>
<proteinExistence type="inferred from homology"/>
<dbReference type="InterPro" id="IPR032816">
    <property type="entry name" value="VTT_dom"/>
</dbReference>
<reference evidence="5" key="1">
    <citation type="journal article" date="2019" name="Int. J. Syst. Evol. Microbiol.">
        <title>The Global Catalogue of Microorganisms (GCM) 10K type strain sequencing project: providing services to taxonomists for standard genome sequencing and annotation.</title>
        <authorList>
            <consortium name="The Broad Institute Genomics Platform"/>
            <consortium name="The Broad Institute Genome Sequencing Center for Infectious Disease"/>
            <person name="Wu L."/>
            <person name="Ma J."/>
        </authorList>
    </citation>
    <scope>NUCLEOTIDE SEQUENCE [LARGE SCALE GENOMIC DNA]</scope>
    <source>
        <strain evidence="5">KCTC 3913</strain>
    </source>
</reference>
<keyword evidence="2" id="KW-0812">Transmembrane</keyword>
<feature type="transmembrane region" description="Helical" evidence="2">
    <location>
        <begin position="132"/>
        <end position="153"/>
    </location>
</feature>
<feature type="domain" description="VTT" evidence="3">
    <location>
        <begin position="29"/>
        <end position="155"/>
    </location>
</feature>
<dbReference type="RefSeq" id="WP_377936807.1">
    <property type="nucleotide sequence ID" value="NZ_JBHUMF010000031.1"/>
</dbReference>
<evidence type="ECO:0000313" key="4">
    <source>
        <dbReference type="EMBL" id="MFD2682092.1"/>
    </source>
</evidence>
<evidence type="ECO:0000256" key="2">
    <source>
        <dbReference type="SAM" id="Phobius"/>
    </source>
</evidence>
<evidence type="ECO:0000256" key="1">
    <source>
        <dbReference type="ARBA" id="ARBA00010792"/>
    </source>
</evidence>
<keyword evidence="5" id="KW-1185">Reference proteome</keyword>
<evidence type="ECO:0000313" key="5">
    <source>
        <dbReference type="Proteomes" id="UP001597506"/>
    </source>
</evidence>
<organism evidence="4 5">
    <name type="scientific">Bacillus seohaeanensis</name>
    <dbReference type="NCBI Taxonomy" id="284580"/>
    <lineage>
        <taxon>Bacteria</taxon>
        <taxon>Bacillati</taxon>
        <taxon>Bacillota</taxon>
        <taxon>Bacilli</taxon>
        <taxon>Bacillales</taxon>
        <taxon>Bacillaceae</taxon>
        <taxon>Bacillus</taxon>
    </lineage>
</organism>
<keyword evidence="2" id="KW-0472">Membrane</keyword>
<evidence type="ECO:0000259" key="3">
    <source>
        <dbReference type="Pfam" id="PF09335"/>
    </source>
</evidence>
<dbReference type="InterPro" id="IPR051311">
    <property type="entry name" value="DedA_domain"/>
</dbReference>
<dbReference type="Pfam" id="PF09335">
    <property type="entry name" value="VTT_dom"/>
    <property type="match status" value="1"/>
</dbReference>
<comment type="similarity">
    <text evidence="1">Belongs to the DedA family.</text>
</comment>
<gene>
    <name evidence="4" type="ORF">ACFSUL_15230</name>
</gene>